<dbReference type="AlphaFoldDB" id="A0A8G1QR30"/>
<dbReference type="Proteomes" id="UP000249526">
    <property type="component" value="Unassembled WGS sequence"/>
</dbReference>
<accession>A0A8G1QR30</accession>
<name>A0A8G1QR30_9EURO</name>
<protein>
    <submittedName>
        <fullName evidence="1">Uncharacterized protein</fullName>
    </submittedName>
</protein>
<reference evidence="1 2" key="1">
    <citation type="submission" date="2018-02" db="EMBL/GenBank/DDBJ databases">
        <title>The genomes of Aspergillus section Nigri reveals drivers in fungal speciation.</title>
        <authorList>
            <consortium name="DOE Joint Genome Institute"/>
            <person name="Vesth T.C."/>
            <person name="Nybo J."/>
            <person name="Theobald S."/>
            <person name="Brandl J."/>
            <person name="Frisvad J.C."/>
            <person name="Nielsen K.F."/>
            <person name="Lyhne E.K."/>
            <person name="Kogle M.E."/>
            <person name="Kuo A."/>
            <person name="Riley R."/>
            <person name="Clum A."/>
            <person name="Nolan M."/>
            <person name="Lipzen A."/>
            <person name="Salamov A."/>
            <person name="Henrissat B."/>
            <person name="Wiebenga A."/>
            <person name="De vries R.P."/>
            <person name="Grigoriev I.V."/>
            <person name="Mortensen U.H."/>
            <person name="Andersen M.R."/>
            <person name="Baker S.E."/>
        </authorList>
    </citation>
    <scope>NUCLEOTIDE SEQUENCE [LARGE SCALE GENOMIC DNA]</scope>
    <source>
        <strain evidence="1 2">CBS 112811</strain>
    </source>
</reference>
<dbReference type="RefSeq" id="XP_025510673.1">
    <property type="nucleotide sequence ID" value="XM_025654288.1"/>
</dbReference>
<dbReference type="EMBL" id="KZ825081">
    <property type="protein sequence ID" value="RAH52751.1"/>
    <property type="molecule type" value="Genomic_DNA"/>
</dbReference>
<evidence type="ECO:0000313" key="1">
    <source>
        <dbReference type="EMBL" id="RAH52751.1"/>
    </source>
</evidence>
<sequence length="151" mass="17205">MRACWSRLDGRREQQWLQPAISLTTVLCSSNEGTHRLAARGDICRRRKYSAIWYVQFISSGIPARFSLSFPRCHPSFRYCLLTSVITPRCCSVSWLARMLIADLAEAEPRSHDISSQDIPKFLLVPRLIQMKPTAHDAHVDGAILVAFLLY</sequence>
<keyword evidence="2" id="KW-1185">Reference proteome</keyword>
<gene>
    <name evidence="1" type="ORF">BO85DRAFT_170600</name>
</gene>
<dbReference type="GeneID" id="37157690"/>
<proteinExistence type="predicted"/>
<evidence type="ECO:0000313" key="2">
    <source>
        <dbReference type="Proteomes" id="UP000249526"/>
    </source>
</evidence>
<organism evidence="1 2">
    <name type="scientific">Aspergillus piperis CBS 112811</name>
    <dbReference type="NCBI Taxonomy" id="1448313"/>
    <lineage>
        <taxon>Eukaryota</taxon>
        <taxon>Fungi</taxon>
        <taxon>Dikarya</taxon>
        <taxon>Ascomycota</taxon>
        <taxon>Pezizomycotina</taxon>
        <taxon>Eurotiomycetes</taxon>
        <taxon>Eurotiomycetidae</taxon>
        <taxon>Eurotiales</taxon>
        <taxon>Aspergillaceae</taxon>
        <taxon>Aspergillus</taxon>
        <taxon>Aspergillus subgen. Circumdati</taxon>
    </lineage>
</organism>